<dbReference type="EMBL" id="AZRV01000035">
    <property type="protein sequence ID" value="RKO61696.1"/>
    <property type="molecule type" value="Genomic_DNA"/>
</dbReference>
<dbReference type="Proteomes" id="UP000286235">
    <property type="component" value="Unassembled WGS sequence"/>
</dbReference>
<comment type="caution">
    <text evidence="1">The sequence shown here is derived from an EMBL/GenBank/DDBJ whole genome shotgun (WGS) entry which is preliminary data.</text>
</comment>
<organism evidence="1 2">
    <name type="scientific">Caldibacillus debilis GB1</name>
    <dbReference type="NCBI Taxonomy" id="1339248"/>
    <lineage>
        <taxon>Bacteria</taxon>
        <taxon>Bacillati</taxon>
        <taxon>Bacillota</taxon>
        <taxon>Bacilli</taxon>
        <taxon>Bacillales</taxon>
        <taxon>Bacillaceae</taxon>
        <taxon>Caldibacillus</taxon>
    </lineage>
</organism>
<reference evidence="1 2" key="1">
    <citation type="submission" date="2013-12" db="EMBL/GenBank/DDBJ databases">
        <title>Genome and proteome characterization of Caldibacillus debilis GB1 derived from a cellulolytic aero-tolerant co-culture.</title>
        <authorList>
            <person name="Wushke S.T."/>
            <person name="Zhang X."/>
            <person name="Fristensky B."/>
            <person name="Wilkins J.A."/>
            <person name="Levin D.B."/>
            <person name="Sparling R."/>
        </authorList>
    </citation>
    <scope>NUCLEOTIDE SEQUENCE [LARGE SCALE GENOMIC DNA]</scope>
    <source>
        <strain evidence="1 2">GB1</strain>
    </source>
</reference>
<keyword evidence="2" id="KW-1185">Reference proteome</keyword>
<proteinExistence type="predicted"/>
<gene>
    <name evidence="1" type="ORF">Cdeb_01167</name>
</gene>
<protein>
    <recommendedName>
        <fullName evidence="3">Lipoprotein</fullName>
    </recommendedName>
</protein>
<evidence type="ECO:0000313" key="2">
    <source>
        <dbReference type="Proteomes" id="UP000286235"/>
    </source>
</evidence>
<dbReference type="RefSeq" id="WP_120669028.1">
    <property type="nucleotide sequence ID" value="NZ_AZRV01000035.1"/>
</dbReference>
<dbReference type="PROSITE" id="PS51257">
    <property type="entry name" value="PROKAR_LIPOPROTEIN"/>
    <property type="match status" value="1"/>
</dbReference>
<name>A0A420VDR6_9BACI</name>
<accession>A0A420VDR6</accession>
<dbReference type="AlphaFoldDB" id="A0A420VDR6"/>
<sequence length="340" mass="38153" precursor="true">MKRNRKVAVTVVVAATVFLVGCGLAKTEEKIAEKVASVTIPFEWFRLEKKQVEEKPIPEITGIDLKNEKVDIEGLRALTKRVNEIGESLSDHEDYLNIASGEKTLYQVLGSGRLSLDYGSGEDGLTETVQDFAETEYQWIDSLTLRQYGVRLDKEGNRTGYAVVDVNGVNDTKDFHIQTLQLQLDDRGLPVSAIRIRKPEDLSHTRTPLSEDSFLESSTHQDFALAWERARLLLADRKLYDRIAAGEVNASHIDIGALTKQLGFGKEYQPTVFSLVKSGRGTFSHWAITGYLYDDTNLNATTLYELTVADESGLHLYTIHYHRGTKTITHITKGSPFKEE</sequence>
<evidence type="ECO:0000313" key="1">
    <source>
        <dbReference type="EMBL" id="RKO61696.1"/>
    </source>
</evidence>
<evidence type="ECO:0008006" key="3">
    <source>
        <dbReference type="Google" id="ProtNLM"/>
    </source>
</evidence>